<gene>
    <name evidence="5" type="ORF">TEQG_03701</name>
</gene>
<evidence type="ECO:0000256" key="1">
    <source>
        <dbReference type="ARBA" id="ARBA00022729"/>
    </source>
</evidence>
<dbReference type="PANTHER" id="PTHR35185">
    <property type="entry name" value="SERINE/THREONINE-RICH PROTEIN ADG2-RELATED"/>
    <property type="match status" value="1"/>
</dbReference>
<dbReference type="InterPro" id="IPR052479">
    <property type="entry name" value="GPI-anchor_Adhesion_Reg"/>
</dbReference>
<dbReference type="HOGENOM" id="CLU_110379_0_0_1"/>
<evidence type="ECO:0000313" key="6">
    <source>
        <dbReference type="Proteomes" id="UP000009169"/>
    </source>
</evidence>
<evidence type="ECO:0000313" key="5">
    <source>
        <dbReference type="EMBL" id="EGE04503.1"/>
    </source>
</evidence>
<evidence type="ECO:0000259" key="4">
    <source>
        <dbReference type="Pfam" id="PF10342"/>
    </source>
</evidence>
<evidence type="ECO:0000256" key="3">
    <source>
        <dbReference type="SAM" id="SignalP"/>
    </source>
</evidence>
<dbReference type="Proteomes" id="UP000009169">
    <property type="component" value="Unassembled WGS sequence"/>
</dbReference>
<dbReference type="Pfam" id="PF10342">
    <property type="entry name" value="Kre9_KNH"/>
    <property type="match status" value="1"/>
</dbReference>
<protein>
    <recommendedName>
        <fullName evidence="4">Yeast cell wall synthesis Kre9/Knh1-like N-terminal domain-containing protein</fullName>
    </recommendedName>
</protein>
<feature type="region of interest" description="Disordered" evidence="2">
    <location>
        <begin position="145"/>
        <end position="194"/>
    </location>
</feature>
<dbReference type="AlphaFoldDB" id="F2PRI5"/>
<keyword evidence="1 3" id="KW-0732">Signal</keyword>
<feature type="signal peptide" evidence="3">
    <location>
        <begin position="1"/>
        <end position="18"/>
    </location>
</feature>
<evidence type="ECO:0000256" key="2">
    <source>
        <dbReference type="SAM" id="MobiDB-lite"/>
    </source>
</evidence>
<dbReference type="OrthoDB" id="5316007at2759"/>
<dbReference type="EMBL" id="DS995733">
    <property type="protein sequence ID" value="EGE04503.1"/>
    <property type="molecule type" value="Genomic_DNA"/>
</dbReference>
<keyword evidence="6" id="KW-1185">Reference proteome</keyword>
<dbReference type="eggNOG" id="ENOG502S7YR">
    <property type="taxonomic scope" value="Eukaryota"/>
</dbReference>
<accession>F2PRI5</accession>
<dbReference type="VEuPathDB" id="FungiDB:TEQG_03701"/>
<feature type="domain" description="Yeast cell wall synthesis Kre9/Knh1-like N-terminal" evidence="4">
    <location>
        <begin position="50"/>
        <end position="141"/>
    </location>
</feature>
<dbReference type="InterPro" id="IPR018466">
    <property type="entry name" value="Kre9/Knh1-like_N"/>
</dbReference>
<reference evidence="6" key="1">
    <citation type="journal article" date="2012" name="MBio">
        <title>Comparative genome analysis of Trichophyton rubrum and related dermatophytes reveals candidate genes involved in infection.</title>
        <authorList>
            <person name="Martinez D.A."/>
            <person name="Oliver B.G."/>
            <person name="Graeser Y."/>
            <person name="Goldberg J.M."/>
            <person name="Li W."/>
            <person name="Martinez-Rossi N.M."/>
            <person name="Monod M."/>
            <person name="Shelest E."/>
            <person name="Barton R.C."/>
            <person name="Birch E."/>
            <person name="Brakhage A.A."/>
            <person name="Chen Z."/>
            <person name="Gurr S.J."/>
            <person name="Heiman D."/>
            <person name="Heitman J."/>
            <person name="Kosti I."/>
            <person name="Rossi A."/>
            <person name="Saif S."/>
            <person name="Samalova M."/>
            <person name="Saunders C.W."/>
            <person name="Shea T."/>
            <person name="Summerbell R.C."/>
            <person name="Xu J."/>
            <person name="Young S."/>
            <person name="Zeng Q."/>
            <person name="Birren B.W."/>
            <person name="Cuomo C.A."/>
            <person name="White T.C."/>
        </authorList>
    </citation>
    <scope>NUCLEOTIDE SEQUENCE [LARGE SCALE GENOMIC DNA]</scope>
    <source>
        <strain evidence="6">ATCC MYA-4606 / CBS 127.97</strain>
    </source>
</reference>
<proteinExistence type="predicted"/>
<sequence length="242" mass="25943">MMLKLFTTVVALATSAQGMYYALSTNTRSLGWPWLTHQLVISAAIRITYPGRGLVLDLSLHNDVKWIPAQTDPERFSIELVNMAVNPPVIVEVANDIEVSKGSILIPPVVKITPGESYQYHFISNDPKNHDILAQSPPFTVKKPEVVQPNNPPVATIPSKSAETGKPGTWPKLPADTTTTNTSSESAKITTSTTPALPHATTSKYILLIPTISPSRNTGASIGSFTSISCVLLALAGFVNAV</sequence>
<name>F2PRI5_TRIEC</name>
<feature type="chain" id="PRO_5003288076" description="Yeast cell wall synthesis Kre9/Knh1-like N-terminal domain-containing protein" evidence="3">
    <location>
        <begin position="19"/>
        <end position="242"/>
    </location>
</feature>
<feature type="compositionally biased region" description="Polar residues" evidence="2">
    <location>
        <begin position="176"/>
        <end position="194"/>
    </location>
</feature>
<dbReference type="PANTHER" id="PTHR35185:SF1">
    <property type="entry name" value="UPF0619 GPI-ANCHORED MEMBRANE PROTEIN C1322.10"/>
    <property type="match status" value="1"/>
</dbReference>
<organism evidence="5 6">
    <name type="scientific">Trichophyton equinum (strain ATCC MYA-4606 / CBS 127.97)</name>
    <name type="common">Horse ringworm fungus</name>
    <dbReference type="NCBI Taxonomy" id="559882"/>
    <lineage>
        <taxon>Eukaryota</taxon>
        <taxon>Fungi</taxon>
        <taxon>Dikarya</taxon>
        <taxon>Ascomycota</taxon>
        <taxon>Pezizomycotina</taxon>
        <taxon>Eurotiomycetes</taxon>
        <taxon>Eurotiomycetidae</taxon>
        <taxon>Onygenales</taxon>
        <taxon>Arthrodermataceae</taxon>
        <taxon>Trichophyton</taxon>
    </lineage>
</organism>